<accession>A0A2A2M3M4</accession>
<dbReference type="EMBL" id="LIAE01005780">
    <property type="protein sequence ID" value="PAV93048.1"/>
    <property type="molecule type" value="Genomic_DNA"/>
</dbReference>
<evidence type="ECO:0000313" key="1">
    <source>
        <dbReference type="EMBL" id="PAV93048.1"/>
    </source>
</evidence>
<comment type="caution">
    <text evidence="1">The sequence shown here is derived from an EMBL/GenBank/DDBJ whole genome shotgun (WGS) entry which is preliminary data.</text>
</comment>
<dbReference type="Proteomes" id="UP000218231">
    <property type="component" value="Unassembled WGS sequence"/>
</dbReference>
<dbReference type="AlphaFoldDB" id="A0A2A2M3M4"/>
<keyword evidence="2" id="KW-1185">Reference proteome</keyword>
<sequence length="150" mass="15546">MTRLRPVTSGLDGLANSVVPVSVTPVATRPDTKPSFSAAYRMAPRQNRKGSSTPANTRAAQVTRMAAAAAVMEDADSGAAGGGRRSSSIMAQNRCIRLPQVRPGTNSLRNGEQCAAPIPLPPAIPKWGKTPNDPAATACCGEHCLRGAPE</sequence>
<gene>
    <name evidence="1" type="ORF">WR25_10531</name>
</gene>
<proteinExistence type="predicted"/>
<protein>
    <submittedName>
        <fullName evidence="1">Uncharacterized protein</fullName>
    </submittedName>
</protein>
<organism evidence="1 2">
    <name type="scientific">Diploscapter pachys</name>
    <dbReference type="NCBI Taxonomy" id="2018661"/>
    <lineage>
        <taxon>Eukaryota</taxon>
        <taxon>Metazoa</taxon>
        <taxon>Ecdysozoa</taxon>
        <taxon>Nematoda</taxon>
        <taxon>Chromadorea</taxon>
        <taxon>Rhabditida</taxon>
        <taxon>Rhabditina</taxon>
        <taxon>Rhabditomorpha</taxon>
        <taxon>Rhabditoidea</taxon>
        <taxon>Rhabditidae</taxon>
        <taxon>Diploscapter</taxon>
    </lineage>
</organism>
<evidence type="ECO:0000313" key="2">
    <source>
        <dbReference type="Proteomes" id="UP000218231"/>
    </source>
</evidence>
<name>A0A2A2M3M4_9BILA</name>
<reference evidence="1 2" key="1">
    <citation type="journal article" date="2017" name="Curr. Biol.">
        <title>Genome architecture and evolution of a unichromosomal asexual nematode.</title>
        <authorList>
            <person name="Fradin H."/>
            <person name="Zegar C."/>
            <person name="Gutwein M."/>
            <person name="Lucas J."/>
            <person name="Kovtun M."/>
            <person name="Corcoran D."/>
            <person name="Baugh L.R."/>
            <person name="Kiontke K."/>
            <person name="Gunsalus K."/>
            <person name="Fitch D.H."/>
            <person name="Piano F."/>
        </authorList>
    </citation>
    <scope>NUCLEOTIDE SEQUENCE [LARGE SCALE GENOMIC DNA]</scope>
    <source>
        <strain evidence="1">PF1309</strain>
    </source>
</reference>